<name>A0A9P1SY19_LISMN</name>
<gene>
    <name evidence="1" type="ORF">ARY78_10205</name>
</gene>
<evidence type="ECO:0000313" key="1">
    <source>
        <dbReference type="EMBL" id="EAC5550802.1"/>
    </source>
</evidence>
<reference evidence="1 2" key="1">
    <citation type="submission" date="2018-06" db="EMBL/GenBank/DDBJ databases">
        <authorList>
            <consortium name="GenomeTrakr: Next Generation Sequencing Network for Food Pathogen Tracability"/>
        </authorList>
    </citation>
    <scope>NUCLEOTIDE SEQUENCE [LARGE SCALE GENOMIC DNA]</scope>
    <source>
        <strain evidence="1 2">FDA00007096</strain>
    </source>
</reference>
<accession>A0A9P1SY19</accession>
<dbReference type="RefSeq" id="WP_061725015.1">
    <property type="nucleotide sequence ID" value="NZ_CP025220.1"/>
</dbReference>
<evidence type="ECO:0000313" key="2">
    <source>
        <dbReference type="Proteomes" id="UP000365297"/>
    </source>
</evidence>
<dbReference type="Proteomes" id="UP000365297">
    <property type="component" value="Unassembled WGS sequence"/>
</dbReference>
<comment type="caution">
    <text evidence="1">The sequence shown here is derived from an EMBL/GenBank/DDBJ whole genome shotgun (WGS) entry which is preliminary data.</text>
</comment>
<sequence length="89" mass="10487">MKRFLVICGNQAETKYEFEEFIQSKERYVTNVNNNEFIVELGNEKYIFTDLGNLKSFSKLKFNGFAFGKLLSRRHSPGKIKMLLDIWRG</sequence>
<protein>
    <submittedName>
        <fullName evidence="1">Uncharacterized protein</fullName>
    </submittedName>
</protein>
<organism evidence="1 2">
    <name type="scientific">Listeria monocytogenes</name>
    <dbReference type="NCBI Taxonomy" id="1639"/>
    <lineage>
        <taxon>Bacteria</taxon>
        <taxon>Bacillati</taxon>
        <taxon>Bacillota</taxon>
        <taxon>Bacilli</taxon>
        <taxon>Bacillales</taxon>
        <taxon>Listeriaceae</taxon>
        <taxon>Listeria</taxon>
    </lineage>
</organism>
<proteinExistence type="predicted"/>
<dbReference type="AlphaFoldDB" id="A0A9P1SY19"/>
<dbReference type="EMBL" id="AAAIXK010000005">
    <property type="protein sequence ID" value="EAC5550802.1"/>
    <property type="molecule type" value="Genomic_DNA"/>
</dbReference>